<dbReference type="EMBL" id="JADPMV010000001">
    <property type="protein sequence ID" value="MBS7662101.1"/>
    <property type="molecule type" value="Genomic_DNA"/>
</dbReference>
<accession>A0ABS5Q1A4</accession>
<dbReference type="Gene3D" id="2.60.40.1820">
    <property type="match status" value="1"/>
</dbReference>
<dbReference type="SMART" id="SM00769">
    <property type="entry name" value="WHy"/>
    <property type="match status" value="1"/>
</dbReference>
<dbReference type="InterPro" id="IPR004864">
    <property type="entry name" value="LEA_2"/>
</dbReference>
<dbReference type="RefSeq" id="WP_213639409.1">
    <property type="nucleotide sequence ID" value="NZ_JADPMV010000001.1"/>
</dbReference>
<reference evidence="2 3" key="1">
    <citation type="journal article" date="2021" name="Syst. Appl. Microbiol.">
        <title>Pseudomonas lalucatii sp. nov. isolated from Vallgornera, a karstic cave in Mallorca, Western Mediterranean.</title>
        <authorList>
            <person name="Busquets A."/>
            <person name="Mulet M."/>
            <person name="Gomila M."/>
            <person name="Garcia-Valdes E."/>
        </authorList>
    </citation>
    <scope>NUCLEOTIDE SEQUENCE [LARGE SCALE GENOMIC DNA]</scope>
    <source>
        <strain evidence="2 3">R1b54</strain>
    </source>
</reference>
<evidence type="ECO:0000313" key="2">
    <source>
        <dbReference type="EMBL" id="MBS7662101.1"/>
    </source>
</evidence>
<sequence>MPCRSPALLLALLPLLLAGSLGGCGSLALRDPLHIDLVGLEPLPGQGLEMRFALKLRVQNPNDRALDYHGVALALELNGQPLASGVSDQRGQVPRFGEALLSVPVSISAFSAMRQAWGAAGYRSGQGLPYELSGKLAGGLFGTTRFTDRGVLNWPEPAAPQ</sequence>
<dbReference type="PROSITE" id="PS51257">
    <property type="entry name" value="PROKAR_LIPOPROTEIN"/>
    <property type="match status" value="1"/>
</dbReference>
<evidence type="ECO:0000313" key="3">
    <source>
        <dbReference type="Proteomes" id="UP001196601"/>
    </source>
</evidence>
<comment type="caution">
    <text evidence="2">The sequence shown here is derived from an EMBL/GenBank/DDBJ whole genome shotgun (WGS) entry which is preliminary data.</text>
</comment>
<dbReference type="InterPro" id="IPR013990">
    <property type="entry name" value="WHy-dom"/>
</dbReference>
<protein>
    <submittedName>
        <fullName evidence="2">LEA type 2 family protein</fullName>
    </submittedName>
</protein>
<dbReference type="Proteomes" id="UP001196601">
    <property type="component" value="Unassembled WGS sequence"/>
</dbReference>
<dbReference type="SUPFAM" id="SSF117070">
    <property type="entry name" value="LEA14-like"/>
    <property type="match status" value="1"/>
</dbReference>
<proteinExistence type="predicted"/>
<organism evidence="2 3">
    <name type="scientific">Pseudomonas lalucatii</name>
    <dbReference type="NCBI Taxonomy" id="1424203"/>
    <lineage>
        <taxon>Bacteria</taxon>
        <taxon>Pseudomonadati</taxon>
        <taxon>Pseudomonadota</taxon>
        <taxon>Gammaproteobacteria</taxon>
        <taxon>Pseudomonadales</taxon>
        <taxon>Pseudomonadaceae</taxon>
        <taxon>Pseudomonas</taxon>
    </lineage>
</organism>
<feature type="domain" description="Water stress and hypersensitive response" evidence="1">
    <location>
        <begin position="35"/>
        <end position="155"/>
    </location>
</feature>
<evidence type="ECO:0000259" key="1">
    <source>
        <dbReference type="SMART" id="SM00769"/>
    </source>
</evidence>
<name>A0ABS5Q1A4_9PSED</name>
<keyword evidence="3" id="KW-1185">Reference proteome</keyword>
<gene>
    <name evidence="2" type="ORF">I0D00_09145</name>
</gene>
<dbReference type="Pfam" id="PF03168">
    <property type="entry name" value="LEA_2"/>
    <property type="match status" value="1"/>
</dbReference>